<dbReference type="EMBL" id="BHVU01000011">
    <property type="protein sequence ID" value="GCA91732.1"/>
    <property type="molecule type" value="Genomic_DNA"/>
</dbReference>
<name>A0A510PDA2_MICAE</name>
<keyword evidence="2" id="KW-0378">Hydrolase</keyword>
<dbReference type="RefSeq" id="WP_147068886.1">
    <property type="nucleotide sequence ID" value="NZ_BHVU01000011.1"/>
</dbReference>
<comment type="caution">
    <text evidence="2">The sequence shown here is derived from an EMBL/GenBank/DDBJ whole genome shotgun (WGS) entry which is preliminary data.</text>
</comment>
<protein>
    <submittedName>
        <fullName evidence="2">AtzE family amidohydrolase</fullName>
    </submittedName>
</protein>
<dbReference type="AlphaFoldDB" id="A0A510PDA2"/>
<sequence>MTISVCNLARSIQNRQTSALEVINRTLAEIEAKNRHLNCFTDILHPRALAQAQKIDLAIANGEPVGVLAGVPFAVKNLFDIEGIVTLAGSKINRDHPAAGQDAIAIQTLEAAGAVLVGATNMDEYAYGFVTENAHYGATPNPRDPSRVSGGSSGGSAAAVAANLVPLALGSDTNGSVRVPAACCGVVGLKPTFGRVSRQGLFLFVNSLDHLGFFTANVADMAAIWSLFAKNNLKAPLNGLEGVKIALADDYFQQGAEPEVIEAVTAIAERLGVTKKITIPETARARAAAYIITASEGANWHLPRLQTRLEDFDPATRYRFLAGALIPSSWYLQAQRFRRWYRDRLREIFTEVDIILTPTIPCIAPPLGVEKMIIDGQELLIRPNLGRFTQPFSFIGLPALSLPIKRPSQLPLGLQIIAAPDREELILRVARVLEEMLIDKLLSI</sequence>
<dbReference type="GO" id="GO:0016787">
    <property type="term" value="F:hydrolase activity"/>
    <property type="evidence" value="ECO:0007669"/>
    <property type="project" value="UniProtKB-KW"/>
</dbReference>
<dbReference type="Proteomes" id="UP000321223">
    <property type="component" value="Unassembled WGS sequence"/>
</dbReference>
<dbReference type="NCBIfam" id="NF006631">
    <property type="entry name" value="PRK09201.1"/>
    <property type="match status" value="1"/>
</dbReference>
<organism evidence="2 3">
    <name type="scientific">Microcystis aeruginosa 11-30S32</name>
    <dbReference type="NCBI Taxonomy" id="2358142"/>
    <lineage>
        <taxon>Bacteria</taxon>
        <taxon>Bacillati</taxon>
        <taxon>Cyanobacteriota</taxon>
        <taxon>Cyanophyceae</taxon>
        <taxon>Oscillatoriophycideae</taxon>
        <taxon>Chroococcales</taxon>
        <taxon>Microcystaceae</taxon>
        <taxon>Microcystis</taxon>
    </lineage>
</organism>
<dbReference type="SUPFAM" id="SSF75304">
    <property type="entry name" value="Amidase signature (AS) enzymes"/>
    <property type="match status" value="1"/>
</dbReference>
<gene>
    <name evidence="2" type="ORF">MAE30S32_03840</name>
</gene>
<evidence type="ECO:0000313" key="2">
    <source>
        <dbReference type="EMBL" id="GCA91732.1"/>
    </source>
</evidence>
<dbReference type="InterPro" id="IPR000120">
    <property type="entry name" value="Amidase"/>
</dbReference>
<accession>A0A510PDA2</accession>
<dbReference type="Pfam" id="PF01425">
    <property type="entry name" value="Amidase"/>
    <property type="match status" value="1"/>
</dbReference>
<feature type="domain" description="Amidase" evidence="1">
    <location>
        <begin position="21"/>
        <end position="427"/>
    </location>
</feature>
<dbReference type="InterPro" id="IPR036928">
    <property type="entry name" value="AS_sf"/>
</dbReference>
<reference evidence="2 3" key="1">
    <citation type="journal article" date="2019" name="Appl. Environ. Microbiol.">
        <title>Co-occurrence of broad and narrow host-range viruses infecting the toxic bloom-forming cyanobacterium Microcystis aeruginosa.</title>
        <authorList>
            <person name="Morimoto D."/>
            <person name="Tominaga K."/>
            <person name="Nishimura Y."/>
            <person name="Yoshida N."/>
            <person name="Kimura S."/>
            <person name="Sako Y."/>
            <person name="Yoshida T."/>
        </authorList>
    </citation>
    <scope>NUCLEOTIDE SEQUENCE [LARGE SCALE GENOMIC DNA]</scope>
    <source>
        <strain evidence="2 3">11-30S32</strain>
    </source>
</reference>
<dbReference type="PANTHER" id="PTHR11895">
    <property type="entry name" value="TRANSAMIDASE"/>
    <property type="match status" value="1"/>
</dbReference>
<dbReference type="Gene3D" id="3.90.1300.10">
    <property type="entry name" value="Amidase signature (AS) domain"/>
    <property type="match status" value="1"/>
</dbReference>
<proteinExistence type="predicted"/>
<dbReference type="NCBIfam" id="TIGR02715">
    <property type="entry name" value="amido_AtzE"/>
    <property type="match status" value="1"/>
</dbReference>
<evidence type="ECO:0000313" key="3">
    <source>
        <dbReference type="Proteomes" id="UP000321223"/>
    </source>
</evidence>
<dbReference type="PANTHER" id="PTHR11895:SF172">
    <property type="entry name" value="GLUTAMYL-TRNA(GLN) AMIDOTRANSFERASE"/>
    <property type="match status" value="1"/>
</dbReference>
<evidence type="ECO:0000259" key="1">
    <source>
        <dbReference type="Pfam" id="PF01425"/>
    </source>
</evidence>
<dbReference type="InterPro" id="IPR014087">
    <property type="entry name" value="Carboxybiuret_hydro_AtzE"/>
</dbReference>
<dbReference type="InterPro" id="IPR023631">
    <property type="entry name" value="Amidase_dom"/>
</dbReference>